<name>A0A8J4VW79_9ROSI</name>
<evidence type="ECO:0000313" key="3">
    <source>
        <dbReference type="EMBL" id="KAF3974293.1"/>
    </source>
</evidence>
<feature type="coiled-coil region" evidence="1">
    <location>
        <begin position="84"/>
        <end position="111"/>
    </location>
</feature>
<accession>A0A8J4VW79</accession>
<gene>
    <name evidence="3" type="ORF">CMV_002368</name>
</gene>
<evidence type="ECO:0000256" key="2">
    <source>
        <dbReference type="SAM" id="MobiDB-lite"/>
    </source>
</evidence>
<dbReference type="AlphaFoldDB" id="A0A8J4VW79"/>
<sequence length="164" mass="18178">MTHFDDLSLLDSNSTVTSESPKSVSKAQWLFFFFEPSKRPCFSSLQNKTEMANKVASTVLKATNNNTVINIFLVGSFVALSVRSVNQQRDIEAMEAEKDSLTKSNKAMKKSMWDWKQKLYAEASTDSALVPLARLKAIYGEVPAPKISDSPKEDAKSSASKFVV</sequence>
<proteinExistence type="predicted"/>
<comment type="caution">
    <text evidence="3">The sequence shown here is derived from an EMBL/GenBank/DDBJ whole genome shotgun (WGS) entry which is preliminary data.</text>
</comment>
<evidence type="ECO:0000313" key="4">
    <source>
        <dbReference type="Proteomes" id="UP000737018"/>
    </source>
</evidence>
<dbReference type="EMBL" id="JRKL02000168">
    <property type="protein sequence ID" value="KAF3974293.1"/>
    <property type="molecule type" value="Genomic_DNA"/>
</dbReference>
<keyword evidence="1" id="KW-0175">Coiled coil</keyword>
<dbReference type="PANTHER" id="PTHR38355">
    <property type="entry name" value="OS06G0149500 PROTEIN"/>
    <property type="match status" value="1"/>
</dbReference>
<dbReference type="GO" id="GO:0005739">
    <property type="term" value="C:mitochondrion"/>
    <property type="evidence" value="ECO:0007669"/>
    <property type="project" value="TreeGrafter"/>
</dbReference>
<dbReference type="Proteomes" id="UP000737018">
    <property type="component" value="Unassembled WGS sequence"/>
</dbReference>
<protein>
    <submittedName>
        <fullName evidence="3">Uncharacterized protein</fullName>
    </submittedName>
</protein>
<feature type="region of interest" description="Disordered" evidence="2">
    <location>
        <begin position="144"/>
        <end position="164"/>
    </location>
</feature>
<dbReference type="PANTHER" id="PTHR38355:SF1">
    <property type="entry name" value="OS06G0149500 PROTEIN"/>
    <property type="match status" value="1"/>
</dbReference>
<dbReference type="OrthoDB" id="1857819at2759"/>
<reference evidence="3" key="1">
    <citation type="submission" date="2020-03" db="EMBL/GenBank/DDBJ databases">
        <title>Castanea mollissima Vanexum genome sequencing.</title>
        <authorList>
            <person name="Staton M."/>
        </authorList>
    </citation>
    <scope>NUCLEOTIDE SEQUENCE</scope>
    <source>
        <tissue evidence="3">Leaf</tissue>
    </source>
</reference>
<organism evidence="3 4">
    <name type="scientific">Castanea mollissima</name>
    <name type="common">Chinese chestnut</name>
    <dbReference type="NCBI Taxonomy" id="60419"/>
    <lineage>
        <taxon>Eukaryota</taxon>
        <taxon>Viridiplantae</taxon>
        <taxon>Streptophyta</taxon>
        <taxon>Embryophyta</taxon>
        <taxon>Tracheophyta</taxon>
        <taxon>Spermatophyta</taxon>
        <taxon>Magnoliopsida</taxon>
        <taxon>eudicotyledons</taxon>
        <taxon>Gunneridae</taxon>
        <taxon>Pentapetalae</taxon>
        <taxon>rosids</taxon>
        <taxon>fabids</taxon>
        <taxon>Fagales</taxon>
        <taxon>Fagaceae</taxon>
        <taxon>Castanea</taxon>
    </lineage>
</organism>
<evidence type="ECO:0000256" key="1">
    <source>
        <dbReference type="SAM" id="Coils"/>
    </source>
</evidence>
<keyword evidence="4" id="KW-1185">Reference proteome</keyword>